<proteinExistence type="predicted"/>
<protein>
    <submittedName>
        <fullName evidence="2">Uncharacterized protein</fullName>
    </submittedName>
</protein>
<dbReference type="AlphaFoldDB" id="A0A915JQC0"/>
<reference evidence="2" key="1">
    <citation type="submission" date="2022-11" db="UniProtKB">
        <authorList>
            <consortium name="WormBaseParasite"/>
        </authorList>
    </citation>
    <scope>IDENTIFICATION</scope>
</reference>
<organism evidence="1 2">
    <name type="scientific">Romanomermis culicivorax</name>
    <name type="common">Nematode worm</name>
    <dbReference type="NCBI Taxonomy" id="13658"/>
    <lineage>
        <taxon>Eukaryota</taxon>
        <taxon>Metazoa</taxon>
        <taxon>Ecdysozoa</taxon>
        <taxon>Nematoda</taxon>
        <taxon>Enoplea</taxon>
        <taxon>Dorylaimia</taxon>
        <taxon>Mermithida</taxon>
        <taxon>Mermithoidea</taxon>
        <taxon>Mermithidae</taxon>
        <taxon>Romanomermis</taxon>
    </lineage>
</organism>
<accession>A0A915JQC0</accession>
<evidence type="ECO:0000313" key="2">
    <source>
        <dbReference type="WBParaSite" id="nRc.2.0.1.t28405-RA"/>
    </source>
</evidence>
<sequence>VLYQEACSATAQPQPSTSTPQQSSPKLLYSLVLPYNIGPQMQAIKKLDAKGYRLVVDFKFPPHHCWMILALCLGVKD</sequence>
<dbReference type="WBParaSite" id="nRc.2.0.1.t28405-RA">
    <property type="protein sequence ID" value="nRc.2.0.1.t28405-RA"/>
    <property type="gene ID" value="nRc.2.0.1.g28405"/>
</dbReference>
<evidence type="ECO:0000313" key="1">
    <source>
        <dbReference type="Proteomes" id="UP000887565"/>
    </source>
</evidence>
<name>A0A915JQC0_ROMCU</name>
<dbReference type="Proteomes" id="UP000887565">
    <property type="component" value="Unplaced"/>
</dbReference>
<keyword evidence="1" id="KW-1185">Reference proteome</keyword>